<evidence type="ECO:0000313" key="1">
    <source>
        <dbReference type="EMBL" id="KAI0039381.1"/>
    </source>
</evidence>
<name>A0ACB8R6X7_9AGAM</name>
<dbReference type="EMBL" id="MU276312">
    <property type="protein sequence ID" value="KAI0039381.1"/>
    <property type="molecule type" value="Genomic_DNA"/>
</dbReference>
<keyword evidence="2" id="KW-1185">Reference proteome</keyword>
<sequence>MRSLTVWMLVPDATLEQLTALESLVIGRLPTKPLTLPRTLRHFGLHQRRGLRVDQTPTSLPDAGGSPSAGPLAASLLDSVLPELRVVSATGCSKADLRHALKTASEALGA</sequence>
<proteinExistence type="predicted"/>
<feature type="non-terminal residue" evidence="1">
    <location>
        <position position="110"/>
    </location>
</feature>
<accession>A0ACB8R6X7</accession>
<organism evidence="1 2">
    <name type="scientific">Auriscalpium vulgare</name>
    <dbReference type="NCBI Taxonomy" id="40419"/>
    <lineage>
        <taxon>Eukaryota</taxon>
        <taxon>Fungi</taxon>
        <taxon>Dikarya</taxon>
        <taxon>Basidiomycota</taxon>
        <taxon>Agaricomycotina</taxon>
        <taxon>Agaricomycetes</taxon>
        <taxon>Russulales</taxon>
        <taxon>Auriscalpiaceae</taxon>
        <taxon>Auriscalpium</taxon>
    </lineage>
</organism>
<dbReference type="Proteomes" id="UP000814033">
    <property type="component" value="Unassembled WGS sequence"/>
</dbReference>
<evidence type="ECO:0000313" key="2">
    <source>
        <dbReference type="Proteomes" id="UP000814033"/>
    </source>
</evidence>
<protein>
    <submittedName>
        <fullName evidence="1">Uncharacterized protein</fullName>
    </submittedName>
</protein>
<reference evidence="1" key="2">
    <citation type="journal article" date="2022" name="New Phytol.">
        <title>Evolutionary transition to the ectomycorrhizal habit in the genomes of a hyperdiverse lineage of mushroom-forming fungi.</title>
        <authorList>
            <person name="Looney B."/>
            <person name="Miyauchi S."/>
            <person name="Morin E."/>
            <person name="Drula E."/>
            <person name="Courty P.E."/>
            <person name="Kohler A."/>
            <person name="Kuo A."/>
            <person name="LaButti K."/>
            <person name="Pangilinan J."/>
            <person name="Lipzen A."/>
            <person name="Riley R."/>
            <person name="Andreopoulos W."/>
            <person name="He G."/>
            <person name="Johnson J."/>
            <person name="Nolan M."/>
            <person name="Tritt A."/>
            <person name="Barry K.W."/>
            <person name="Grigoriev I.V."/>
            <person name="Nagy L.G."/>
            <person name="Hibbett D."/>
            <person name="Henrissat B."/>
            <person name="Matheny P.B."/>
            <person name="Labbe J."/>
            <person name="Martin F.M."/>
        </authorList>
    </citation>
    <scope>NUCLEOTIDE SEQUENCE</scope>
    <source>
        <strain evidence="1">FP105234-sp</strain>
    </source>
</reference>
<comment type="caution">
    <text evidence="1">The sequence shown here is derived from an EMBL/GenBank/DDBJ whole genome shotgun (WGS) entry which is preliminary data.</text>
</comment>
<gene>
    <name evidence="1" type="ORF">FA95DRAFT_1612617</name>
</gene>
<reference evidence="1" key="1">
    <citation type="submission" date="2021-02" db="EMBL/GenBank/DDBJ databases">
        <authorList>
            <consortium name="DOE Joint Genome Institute"/>
            <person name="Ahrendt S."/>
            <person name="Looney B.P."/>
            <person name="Miyauchi S."/>
            <person name="Morin E."/>
            <person name="Drula E."/>
            <person name="Courty P.E."/>
            <person name="Chicoki N."/>
            <person name="Fauchery L."/>
            <person name="Kohler A."/>
            <person name="Kuo A."/>
            <person name="Labutti K."/>
            <person name="Pangilinan J."/>
            <person name="Lipzen A."/>
            <person name="Riley R."/>
            <person name="Andreopoulos W."/>
            <person name="He G."/>
            <person name="Johnson J."/>
            <person name="Barry K.W."/>
            <person name="Grigoriev I.V."/>
            <person name="Nagy L."/>
            <person name="Hibbett D."/>
            <person name="Henrissat B."/>
            <person name="Matheny P.B."/>
            <person name="Labbe J."/>
            <person name="Martin F."/>
        </authorList>
    </citation>
    <scope>NUCLEOTIDE SEQUENCE</scope>
    <source>
        <strain evidence="1">FP105234-sp</strain>
    </source>
</reference>